<dbReference type="SUPFAM" id="SSF52058">
    <property type="entry name" value="L domain-like"/>
    <property type="match status" value="1"/>
</dbReference>
<dbReference type="PANTHER" id="PTHR46759:SF2">
    <property type="match status" value="1"/>
</dbReference>
<gene>
    <name evidence="2" type="ORF">BJG266_LOCUS13338</name>
    <name evidence="3" type="ORF">QVE165_LOCUS25287</name>
</gene>
<dbReference type="EMBL" id="CAJNOM010000182">
    <property type="protein sequence ID" value="CAF1191674.1"/>
    <property type="molecule type" value="Genomic_DNA"/>
</dbReference>
<name>A0A814DI17_9BILA</name>
<keyword evidence="4" id="KW-1185">Reference proteome</keyword>
<dbReference type="InterPro" id="IPR042655">
    <property type="entry name" value="LRC72"/>
</dbReference>
<dbReference type="Proteomes" id="UP000663877">
    <property type="component" value="Unassembled WGS sequence"/>
</dbReference>
<organism evidence="2 5">
    <name type="scientific">Adineta steineri</name>
    <dbReference type="NCBI Taxonomy" id="433720"/>
    <lineage>
        <taxon>Eukaryota</taxon>
        <taxon>Metazoa</taxon>
        <taxon>Spiralia</taxon>
        <taxon>Gnathifera</taxon>
        <taxon>Rotifera</taxon>
        <taxon>Eurotatoria</taxon>
        <taxon>Bdelloidea</taxon>
        <taxon>Adinetida</taxon>
        <taxon>Adinetidae</taxon>
        <taxon>Adineta</taxon>
    </lineage>
</organism>
<dbReference type="OrthoDB" id="433501at2759"/>
<feature type="compositionally biased region" description="Basic and acidic residues" evidence="1">
    <location>
        <begin position="430"/>
        <end position="449"/>
    </location>
</feature>
<dbReference type="Gene3D" id="3.80.10.10">
    <property type="entry name" value="Ribonuclease Inhibitor"/>
    <property type="match status" value="1"/>
</dbReference>
<evidence type="ECO:0000313" key="4">
    <source>
        <dbReference type="Proteomes" id="UP000663832"/>
    </source>
</evidence>
<dbReference type="InterPro" id="IPR032675">
    <property type="entry name" value="LRR_dom_sf"/>
</dbReference>
<evidence type="ECO:0008006" key="6">
    <source>
        <dbReference type="Google" id="ProtNLM"/>
    </source>
</evidence>
<feature type="region of interest" description="Disordered" evidence="1">
    <location>
        <begin position="424"/>
        <end position="463"/>
    </location>
</feature>
<feature type="region of interest" description="Disordered" evidence="1">
    <location>
        <begin position="348"/>
        <end position="368"/>
    </location>
</feature>
<proteinExistence type="predicted"/>
<dbReference type="Proteomes" id="UP000663832">
    <property type="component" value="Unassembled WGS sequence"/>
</dbReference>
<dbReference type="AlphaFoldDB" id="A0A814DI17"/>
<comment type="caution">
    <text evidence="2">The sequence shown here is derived from an EMBL/GenBank/DDBJ whole genome shotgun (WGS) entry which is preliminary data.</text>
</comment>
<dbReference type="Pfam" id="PF14580">
    <property type="entry name" value="LRR_9"/>
    <property type="match status" value="1"/>
</dbReference>
<reference evidence="2" key="1">
    <citation type="submission" date="2021-02" db="EMBL/GenBank/DDBJ databases">
        <authorList>
            <person name="Nowell W R."/>
        </authorList>
    </citation>
    <scope>NUCLEOTIDE SEQUENCE</scope>
</reference>
<evidence type="ECO:0000313" key="3">
    <source>
        <dbReference type="EMBL" id="CAF1191674.1"/>
    </source>
</evidence>
<dbReference type="PANTHER" id="PTHR46759">
    <property type="entry name" value="LEUCINE-RICH REPEAT-CONTAINING PROTEIN 72"/>
    <property type="match status" value="1"/>
</dbReference>
<evidence type="ECO:0000313" key="5">
    <source>
        <dbReference type="Proteomes" id="UP000663877"/>
    </source>
</evidence>
<accession>A0A814DI17</accession>
<dbReference type="EMBL" id="CAJNOI010000053">
    <property type="protein sequence ID" value="CAF0953285.1"/>
    <property type="molecule type" value="Genomic_DNA"/>
</dbReference>
<protein>
    <recommendedName>
        <fullName evidence="6">Leucine-rich repeat-containing protein 51</fullName>
    </recommendedName>
</protein>
<sequence>MFHTNDTYSDEIENENQTIESVHQLGENKKLKNENENNLEELLIKSRQLKSSKSLRLIDEQIENISTKKNSTIQSLILSCNLLDKNQQIDWTKLPKHVHHLELSGNFVKSLNGIENNNNNDLKSIGLSFNEITEVDQIFSLPKWSNICLIDLSYNILNDLTKTIESLQNLNKLRILYLHGNPISLIIDYRLYVIDSLEKLLVLDDITITAEERFRARHFSNSDQHPKDYAKFTITFGTVSNIPNPPINQNEWPLQIHRYKLRLDWFDGEKQDIDIPFDKFADFNRFNQIQIESSHSDYKPNIDFSPNHLDYSINTLIPFRDFLFHGTTCRFIHEMTEYWQPGEIIEEKSGKKKSNAKEEKKVEAPVKKKKPEDLSKLVTRTDPIEEIFAEFHVELRSILDGDYQVSFPYKCLIQQQIDLNTLQNLPIKPNKKDNKKTDSSQDKNKEKQKAQTNEPIPLPQPFQCSVHFQLHRILSE</sequence>
<evidence type="ECO:0000313" key="2">
    <source>
        <dbReference type="EMBL" id="CAF0953285.1"/>
    </source>
</evidence>
<evidence type="ECO:0000256" key="1">
    <source>
        <dbReference type="SAM" id="MobiDB-lite"/>
    </source>
</evidence>